<dbReference type="Proteomes" id="UP000553888">
    <property type="component" value="Unassembled WGS sequence"/>
</dbReference>
<evidence type="ECO:0000256" key="1">
    <source>
        <dbReference type="SAM" id="SignalP"/>
    </source>
</evidence>
<accession>A0A852YER2</accession>
<evidence type="ECO:0000313" key="3">
    <source>
        <dbReference type="Proteomes" id="UP000553888"/>
    </source>
</evidence>
<dbReference type="Gene3D" id="1.50.10.20">
    <property type="match status" value="1"/>
</dbReference>
<dbReference type="GO" id="GO:0005975">
    <property type="term" value="P:carbohydrate metabolic process"/>
    <property type="evidence" value="ECO:0007669"/>
    <property type="project" value="InterPro"/>
</dbReference>
<organism evidence="2 3">
    <name type="scientific">Schumannella luteola</name>
    <dbReference type="NCBI Taxonomy" id="472059"/>
    <lineage>
        <taxon>Bacteria</taxon>
        <taxon>Bacillati</taxon>
        <taxon>Actinomycetota</taxon>
        <taxon>Actinomycetes</taxon>
        <taxon>Micrococcales</taxon>
        <taxon>Microbacteriaceae</taxon>
        <taxon>Schumannella</taxon>
    </lineage>
</organism>
<comment type="caution">
    <text evidence="2">The sequence shown here is derived from an EMBL/GenBank/DDBJ whole genome shotgun (WGS) entry which is preliminary data.</text>
</comment>
<dbReference type="PIRSF" id="PIRSF021505">
    <property type="entry name" value="O_gly_hdrol"/>
    <property type="match status" value="1"/>
</dbReference>
<dbReference type="InterPro" id="IPR053169">
    <property type="entry name" value="MUG_Protein"/>
</dbReference>
<dbReference type="PANTHER" id="PTHR47791:SF3">
    <property type="entry name" value="MEIOTICALLY UP-REGULATED GENE 191 PROTEIN"/>
    <property type="match status" value="1"/>
</dbReference>
<feature type="chain" id="PRO_5032700237" evidence="1">
    <location>
        <begin position="28"/>
        <end position="401"/>
    </location>
</feature>
<sequence length="401" mass="42812">MRTTTTALALGAALAGAVILAPAAAVAAPAAAPPGGAGHQAHTATAASAASAASTADQAADQAADESFAALLAQFYDPGKKYFFTYSDHVIHDEHAHGPEAGLYTDYWWEAQLWETVMDRYQRTHDAQSRQLIDDVYDGFTAAYPDFRDNDWNDDIGWWARGSIRAYELTGESRFLDSAKEKFAYIAQYEDTQYGGGLWWKNVDVGDGTKNEKNIATNGTFVQTAVKLYDATGDTAYLDTAKRIFGWLEATFDTRQGHLYDHISGGGELADWPWTYNFGGYASAGLQLKLATGDDHYLQVATRAADWALANLPGDDGVLPDEGSDDTGGFKAVFTRALRDLVDQGGQTQYEQALTVNAAAAAAHRNGAGLGGGDWAVTPADGPVQSLTASASVAVIQQARG</sequence>
<gene>
    <name evidence="2" type="ORF">BJ979_000813</name>
</gene>
<dbReference type="Pfam" id="PF03663">
    <property type="entry name" value="Glyco_hydro_76"/>
    <property type="match status" value="1"/>
</dbReference>
<dbReference type="InterPro" id="IPR014512">
    <property type="entry name" value="O_gly_hydro"/>
</dbReference>
<proteinExistence type="predicted"/>
<dbReference type="PANTHER" id="PTHR47791">
    <property type="entry name" value="MEIOTICALLY UP-REGULATED GENE 191 PROTEIN"/>
    <property type="match status" value="1"/>
</dbReference>
<dbReference type="InterPro" id="IPR005198">
    <property type="entry name" value="Glyco_hydro_76"/>
</dbReference>
<name>A0A852YER2_9MICO</name>
<protein>
    <submittedName>
        <fullName evidence="2">Putative alpha-1,6-mannanase (GH76 family)</fullName>
    </submittedName>
</protein>
<dbReference type="RefSeq" id="WP_179565440.1">
    <property type="nucleotide sequence ID" value="NZ_JACBZY010000001.1"/>
</dbReference>
<dbReference type="AlphaFoldDB" id="A0A852YER2"/>
<keyword evidence="3" id="KW-1185">Reference proteome</keyword>
<dbReference type="SUPFAM" id="SSF48208">
    <property type="entry name" value="Six-hairpin glycosidases"/>
    <property type="match status" value="1"/>
</dbReference>
<reference evidence="2 3" key="1">
    <citation type="submission" date="2020-07" db="EMBL/GenBank/DDBJ databases">
        <title>Sequencing the genomes of 1000 actinobacteria strains.</title>
        <authorList>
            <person name="Klenk H.-P."/>
        </authorList>
    </citation>
    <scope>NUCLEOTIDE SEQUENCE [LARGE SCALE GENOMIC DNA]</scope>
    <source>
        <strain evidence="2 3">DSM 23141</strain>
    </source>
</reference>
<dbReference type="EMBL" id="JACBZY010000001">
    <property type="protein sequence ID" value="NYG98187.1"/>
    <property type="molecule type" value="Genomic_DNA"/>
</dbReference>
<feature type="signal peptide" evidence="1">
    <location>
        <begin position="1"/>
        <end position="27"/>
    </location>
</feature>
<keyword evidence="1" id="KW-0732">Signal</keyword>
<evidence type="ECO:0000313" key="2">
    <source>
        <dbReference type="EMBL" id="NYG98187.1"/>
    </source>
</evidence>
<dbReference type="InterPro" id="IPR008928">
    <property type="entry name" value="6-hairpin_glycosidase_sf"/>
</dbReference>